<organism evidence="1 2">
    <name type="scientific">Hydnum rufescens UP504</name>
    <dbReference type="NCBI Taxonomy" id="1448309"/>
    <lineage>
        <taxon>Eukaryota</taxon>
        <taxon>Fungi</taxon>
        <taxon>Dikarya</taxon>
        <taxon>Basidiomycota</taxon>
        <taxon>Agaricomycotina</taxon>
        <taxon>Agaricomycetes</taxon>
        <taxon>Cantharellales</taxon>
        <taxon>Hydnaceae</taxon>
        <taxon>Hydnum</taxon>
    </lineage>
</organism>
<evidence type="ECO:0000313" key="1">
    <source>
        <dbReference type="EMBL" id="KAF9515063.1"/>
    </source>
</evidence>
<keyword evidence="2" id="KW-1185">Reference proteome</keyword>
<sequence length="76" mass="8335">MNLRCLMAMKSDQTLILLIAHPAISKSPCFCLKLRVTSASLLNDMKSSIEFIQKSIIRRHCSSSSTLPVSPLTGSL</sequence>
<gene>
    <name evidence="1" type="ORF">BS47DRAFT_827180</name>
</gene>
<accession>A0A9P6DXW9</accession>
<comment type="caution">
    <text evidence="1">The sequence shown here is derived from an EMBL/GenBank/DDBJ whole genome shotgun (WGS) entry which is preliminary data.</text>
</comment>
<proteinExistence type="predicted"/>
<name>A0A9P6DXW9_9AGAM</name>
<evidence type="ECO:0000313" key="2">
    <source>
        <dbReference type="Proteomes" id="UP000886523"/>
    </source>
</evidence>
<protein>
    <submittedName>
        <fullName evidence="1">Uncharacterized protein</fullName>
    </submittedName>
</protein>
<reference evidence="1" key="1">
    <citation type="journal article" date="2020" name="Nat. Commun.">
        <title>Large-scale genome sequencing of mycorrhizal fungi provides insights into the early evolution of symbiotic traits.</title>
        <authorList>
            <person name="Miyauchi S."/>
            <person name="Kiss E."/>
            <person name="Kuo A."/>
            <person name="Drula E."/>
            <person name="Kohler A."/>
            <person name="Sanchez-Garcia M."/>
            <person name="Morin E."/>
            <person name="Andreopoulos B."/>
            <person name="Barry K.W."/>
            <person name="Bonito G."/>
            <person name="Buee M."/>
            <person name="Carver A."/>
            <person name="Chen C."/>
            <person name="Cichocki N."/>
            <person name="Clum A."/>
            <person name="Culley D."/>
            <person name="Crous P.W."/>
            <person name="Fauchery L."/>
            <person name="Girlanda M."/>
            <person name="Hayes R.D."/>
            <person name="Keri Z."/>
            <person name="LaButti K."/>
            <person name="Lipzen A."/>
            <person name="Lombard V."/>
            <person name="Magnuson J."/>
            <person name="Maillard F."/>
            <person name="Murat C."/>
            <person name="Nolan M."/>
            <person name="Ohm R.A."/>
            <person name="Pangilinan J."/>
            <person name="Pereira M.F."/>
            <person name="Perotto S."/>
            <person name="Peter M."/>
            <person name="Pfister S."/>
            <person name="Riley R."/>
            <person name="Sitrit Y."/>
            <person name="Stielow J.B."/>
            <person name="Szollosi G."/>
            <person name="Zifcakova L."/>
            <person name="Stursova M."/>
            <person name="Spatafora J.W."/>
            <person name="Tedersoo L."/>
            <person name="Vaario L.M."/>
            <person name="Yamada A."/>
            <person name="Yan M."/>
            <person name="Wang P."/>
            <person name="Xu J."/>
            <person name="Bruns T."/>
            <person name="Baldrian P."/>
            <person name="Vilgalys R."/>
            <person name="Dunand C."/>
            <person name="Henrissat B."/>
            <person name="Grigoriev I.V."/>
            <person name="Hibbett D."/>
            <person name="Nagy L.G."/>
            <person name="Martin F.M."/>
        </authorList>
    </citation>
    <scope>NUCLEOTIDE SEQUENCE</scope>
    <source>
        <strain evidence="1">UP504</strain>
    </source>
</reference>
<dbReference type="AlphaFoldDB" id="A0A9P6DXW9"/>
<dbReference type="EMBL" id="MU128954">
    <property type="protein sequence ID" value="KAF9515063.1"/>
    <property type="molecule type" value="Genomic_DNA"/>
</dbReference>
<dbReference type="Proteomes" id="UP000886523">
    <property type="component" value="Unassembled WGS sequence"/>
</dbReference>